<feature type="domain" description="GGDEF" evidence="3">
    <location>
        <begin position="298"/>
        <end position="431"/>
    </location>
</feature>
<dbReference type="InterPro" id="IPR000014">
    <property type="entry name" value="PAS"/>
</dbReference>
<dbReference type="NCBIfam" id="TIGR00254">
    <property type="entry name" value="GGDEF"/>
    <property type="match status" value="1"/>
</dbReference>
<dbReference type="SUPFAM" id="SSF55073">
    <property type="entry name" value="Nucleotide cyclase"/>
    <property type="match status" value="1"/>
</dbReference>
<accession>A0ABS8XHD5</accession>
<comment type="caution">
    <text evidence="4">The sequence shown here is derived from an EMBL/GenBank/DDBJ whole genome shotgun (WGS) entry which is preliminary data.</text>
</comment>
<dbReference type="InterPro" id="IPR013767">
    <property type="entry name" value="PAS_fold"/>
</dbReference>
<dbReference type="Gene3D" id="3.30.70.270">
    <property type="match status" value="1"/>
</dbReference>
<dbReference type="SMART" id="SM00052">
    <property type="entry name" value="EAL"/>
    <property type="match status" value="1"/>
</dbReference>
<dbReference type="Gene3D" id="3.20.20.450">
    <property type="entry name" value="EAL domain"/>
    <property type="match status" value="1"/>
</dbReference>
<dbReference type="Gene3D" id="3.30.450.20">
    <property type="entry name" value="PAS domain"/>
    <property type="match status" value="1"/>
</dbReference>
<dbReference type="InterPro" id="IPR043128">
    <property type="entry name" value="Rev_trsase/Diguanyl_cyclase"/>
</dbReference>
<dbReference type="SUPFAM" id="SSF141868">
    <property type="entry name" value="EAL domain-like"/>
    <property type="match status" value="1"/>
</dbReference>
<dbReference type="PROSITE" id="PS50887">
    <property type="entry name" value="GGDEF"/>
    <property type="match status" value="1"/>
</dbReference>
<dbReference type="CDD" id="cd00130">
    <property type="entry name" value="PAS"/>
    <property type="match status" value="1"/>
</dbReference>
<dbReference type="InterPro" id="IPR000160">
    <property type="entry name" value="GGDEF_dom"/>
</dbReference>
<reference evidence="4 5" key="1">
    <citation type="submission" date="2021-12" db="EMBL/GenBank/DDBJ databases">
        <title>Genome seq of p7.</title>
        <authorList>
            <person name="Seo T."/>
        </authorList>
    </citation>
    <scope>NUCLEOTIDE SEQUENCE [LARGE SCALE GENOMIC DNA]</scope>
    <source>
        <strain evidence="4 5">P7</strain>
    </source>
</reference>
<dbReference type="Pfam" id="PF00989">
    <property type="entry name" value="PAS"/>
    <property type="match status" value="1"/>
</dbReference>
<dbReference type="EMBL" id="JAJTWT010000007">
    <property type="protein sequence ID" value="MCE4538942.1"/>
    <property type="molecule type" value="Genomic_DNA"/>
</dbReference>
<dbReference type="PROSITE" id="PS50883">
    <property type="entry name" value="EAL"/>
    <property type="match status" value="1"/>
</dbReference>
<dbReference type="PANTHER" id="PTHR44757">
    <property type="entry name" value="DIGUANYLATE CYCLASE DGCP"/>
    <property type="match status" value="1"/>
</dbReference>
<protein>
    <submittedName>
        <fullName evidence="4">EAL domain-containing protein</fullName>
    </submittedName>
</protein>
<evidence type="ECO:0000259" key="3">
    <source>
        <dbReference type="PROSITE" id="PS50887"/>
    </source>
</evidence>
<dbReference type="Pfam" id="PF00563">
    <property type="entry name" value="EAL"/>
    <property type="match status" value="1"/>
</dbReference>
<organism evidence="4 5">
    <name type="scientific">Pelomonas caseinilytica</name>
    <dbReference type="NCBI Taxonomy" id="2906763"/>
    <lineage>
        <taxon>Bacteria</taxon>
        <taxon>Pseudomonadati</taxon>
        <taxon>Pseudomonadota</taxon>
        <taxon>Betaproteobacteria</taxon>
        <taxon>Burkholderiales</taxon>
        <taxon>Sphaerotilaceae</taxon>
        <taxon>Roseateles</taxon>
    </lineage>
</organism>
<dbReference type="PANTHER" id="PTHR44757:SF2">
    <property type="entry name" value="BIOFILM ARCHITECTURE MAINTENANCE PROTEIN MBAA"/>
    <property type="match status" value="1"/>
</dbReference>
<dbReference type="InterPro" id="IPR001633">
    <property type="entry name" value="EAL_dom"/>
</dbReference>
<sequence>MTLPLPVAWSIGAPPFVKAGWHRCLAASGRWLGGDAELVLAAAGVAMLGAAGLRLARWPGRRAPALLMAGGLAALSVLCLPSDPVALASPLYAALAWCVAWPALRRARASRQPPLRRPGEAAPQAVLDASPWPHASDRVGSAGLHCVRGLLDSSLEPMLALAPDGWVMDLNAAAARLAGRGPQQLVGRECAAFFAAPEALRGSLREVLAGGPPQSLVQVLRRADGEPTDVACSIAACRNGLGELQCVFVTLRDLRDLRTCQVHPALDASCDALTALPNRGQFRADVQEALNRSRRTGQLGAVMFIDLDNFKDVNDTLGHQLGDELLKVMATRLAGCMQDCGVVARIGGDEFAVLVEPLAAADDARRLADRVLAAVAEPVHIGSTELVVACSVGITVFPHDVGGVDTLLRNADTALFRAKDAGKNNSQFFTYEMNRAVRRRVEIASQLRNAIRQGEFSVVYQPRMDLIRDQLVGVEALLRWNNAELGIVSPQEFIPVAEETGLIVPIGEWVLREACRQAVRLHQSSGCDVAVAVNISARQFRGTDIVKTVEDALAETGLASRLLELELTESVLMRDTARAAETLQRLVEVGVGVALDDFGTGYSSLGYLKRFPLDSLKVDRSFVADITRDPHDEAIVTTIVALAHGLGMRVVAEGVETREQLALLRRLQCDEVQGYLLGRPMSAEQLLALLLAAEPGEFRNSSYSWTLQP</sequence>
<evidence type="ECO:0000313" key="4">
    <source>
        <dbReference type="EMBL" id="MCE4538942.1"/>
    </source>
</evidence>
<dbReference type="PROSITE" id="PS50112">
    <property type="entry name" value="PAS"/>
    <property type="match status" value="1"/>
</dbReference>
<gene>
    <name evidence="4" type="ORF">LXT12_16955</name>
</gene>
<dbReference type="InterPro" id="IPR052155">
    <property type="entry name" value="Biofilm_reg_signaling"/>
</dbReference>
<dbReference type="Pfam" id="PF00990">
    <property type="entry name" value="GGDEF"/>
    <property type="match status" value="1"/>
</dbReference>
<feature type="domain" description="PAS" evidence="1">
    <location>
        <begin position="150"/>
        <end position="198"/>
    </location>
</feature>
<dbReference type="Proteomes" id="UP001201463">
    <property type="component" value="Unassembled WGS sequence"/>
</dbReference>
<name>A0ABS8XHD5_9BURK</name>
<evidence type="ECO:0000259" key="1">
    <source>
        <dbReference type="PROSITE" id="PS50112"/>
    </source>
</evidence>
<dbReference type="CDD" id="cd01949">
    <property type="entry name" value="GGDEF"/>
    <property type="match status" value="1"/>
</dbReference>
<dbReference type="RefSeq" id="WP_233393468.1">
    <property type="nucleotide sequence ID" value="NZ_JAJTWT010000007.1"/>
</dbReference>
<keyword evidence="5" id="KW-1185">Reference proteome</keyword>
<dbReference type="InterPro" id="IPR029787">
    <property type="entry name" value="Nucleotide_cyclase"/>
</dbReference>
<dbReference type="InterPro" id="IPR035919">
    <property type="entry name" value="EAL_sf"/>
</dbReference>
<dbReference type="CDD" id="cd01948">
    <property type="entry name" value="EAL"/>
    <property type="match status" value="1"/>
</dbReference>
<dbReference type="SUPFAM" id="SSF55785">
    <property type="entry name" value="PYP-like sensor domain (PAS domain)"/>
    <property type="match status" value="1"/>
</dbReference>
<dbReference type="InterPro" id="IPR035965">
    <property type="entry name" value="PAS-like_dom_sf"/>
</dbReference>
<evidence type="ECO:0000313" key="5">
    <source>
        <dbReference type="Proteomes" id="UP001201463"/>
    </source>
</evidence>
<feature type="domain" description="EAL" evidence="2">
    <location>
        <begin position="440"/>
        <end position="694"/>
    </location>
</feature>
<proteinExistence type="predicted"/>
<dbReference type="SMART" id="SM00267">
    <property type="entry name" value="GGDEF"/>
    <property type="match status" value="1"/>
</dbReference>
<evidence type="ECO:0000259" key="2">
    <source>
        <dbReference type="PROSITE" id="PS50883"/>
    </source>
</evidence>